<feature type="compositionally biased region" description="Low complexity" evidence="6">
    <location>
        <begin position="27"/>
        <end position="38"/>
    </location>
</feature>
<name>A0A7R9DY26_9NEOP</name>
<protein>
    <recommendedName>
        <fullName evidence="8">Tubulin polyglutamylase ttll6</fullName>
    </recommendedName>
</protein>
<dbReference type="GO" id="GO:0000226">
    <property type="term" value="P:microtubule cytoskeleton organization"/>
    <property type="evidence" value="ECO:0007669"/>
    <property type="project" value="TreeGrafter"/>
</dbReference>
<evidence type="ECO:0008006" key="8">
    <source>
        <dbReference type="Google" id="ProtNLM"/>
    </source>
</evidence>
<dbReference type="GO" id="GO:0036064">
    <property type="term" value="C:ciliary basal body"/>
    <property type="evidence" value="ECO:0007669"/>
    <property type="project" value="TreeGrafter"/>
</dbReference>
<keyword evidence="5" id="KW-0067">ATP-binding</keyword>
<proteinExistence type="inferred from homology"/>
<feature type="compositionally biased region" description="Basic residues" evidence="6">
    <location>
        <begin position="108"/>
        <end position="118"/>
    </location>
</feature>
<keyword evidence="4" id="KW-0547">Nucleotide-binding</keyword>
<dbReference type="Pfam" id="PF03133">
    <property type="entry name" value="TTL"/>
    <property type="match status" value="1"/>
</dbReference>
<dbReference type="GO" id="GO:0070740">
    <property type="term" value="F:tubulin-glutamic acid ligase activity"/>
    <property type="evidence" value="ECO:0007669"/>
    <property type="project" value="TreeGrafter"/>
</dbReference>
<evidence type="ECO:0000256" key="1">
    <source>
        <dbReference type="ARBA" id="ARBA00006820"/>
    </source>
</evidence>
<accession>A0A7R9DY26</accession>
<evidence type="ECO:0000313" key="7">
    <source>
        <dbReference type="EMBL" id="CAD7423805.1"/>
    </source>
</evidence>
<reference evidence="7" key="1">
    <citation type="submission" date="2020-11" db="EMBL/GenBank/DDBJ databases">
        <authorList>
            <person name="Tran Van P."/>
        </authorList>
    </citation>
    <scope>NUCLEOTIDE SEQUENCE</scope>
</reference>
<dbReference type="GO" id="GO:0015631">
    <property type="term" value="F:tubulin binding"/>
    <property type="evidence" value="ECO:0007669"/>
    <property type="project" value="TreeGrafter"/>
</dbReference>
<organism evidence="7">
    <name type="scientific">Timema monikensis</name>
    <dbReference type="NCBI Taxonomy" id="170555"/>
    <lineage>
        <taxon>Eukaryota</taxon>
        <taxon>Metazoa</taxon>
        <taxon>Ecdysozoa</taxon>
        <taxon>Arthropoda</taxon>
        <taxon>Hexapoda</taxon>
        <taxon>Insecta</taxon>
        <taxon>Pterygota</taxon>
        <taxon>Neoptera</taxon>
        <taxon>Polyneoptera</taxon>
        <taxon>Phasmatodea</taxon>
        <taxon>Timematodea</taxon>
        <taxon>Timematoidea</taxon>
        <taxon>Timematidae</taxon>
        <taxon>Timema</taxon>
    </lineage>
</organism>
<evidence type="ECO:0000256" key="2">
    <source>
        <dbReference type="ARBA" id="ARBA00022598"/>
    </source>
</evidence>
<evidence type="ECO:0000256" key="6">
    <source>
        <dbReference type="SAM" id="MobiDB-lite"/>
    </source>
</evidence>
<dbReference type="InterPro" id="IPR004344">
    <property type="entry name" value="TTL/TTLL_fam"/>
</dbReference>
<sequence length="818" mass="93051">MNEHSVRKLAIGEQLSASSEIDDSDSETYSSSREQSASLTSAPTLKEPVGSKLVAGPQGRCPLDGGRAGEGGESETHTPHHKKLKDCVHPEVQKDVKMSSLTDGRNSSFKRKKKKRKKSNTTCSRLTICTANCRYDVVRRVATRYGMKEVSEEDSWNLYWTDVSVSVEKAKDMKRFQKINHFPGMSEICRKDLLARNLNRMLKIFPKDYNFFPKTWCLPADFGDLLAYARNRKNRTYICKPDTGSQGRGIFLTKNVKDIKLHERMICQLYLSKPFLVDGFKFDLRVYVLITSCDPLRVYVYNDGLARFATSRYQEPTTTNTSNVFMHLTNYSVNKHSRTYVIDDQAGSKRKISTLNSWLQSKDYNVVNLWTDIDEVIIKTIVAAHPILRHSYHACFTAHDFTYACFELLGFDILLDNSLKPYILEVNHSPSYHTDACIDREVKEALLTDTFQILNLIQTDKKKIIEEDRRRIRERLLQGIFHKDSGIPYDTKPPSDPWQAQAVWEESHMGNFRCIYPGPVKEKFERFFHQNASSLFQDTAASRAREECTRLLREEMEAKAREELARRAGGGRLKEAADRLRPESPMGREHPRLRIIPPIKRTQVVNSFKPDNIVEEDERERMAAMLEREQLVQSYSITNLVLEMVKRSEKPKRDRAAMYGLYGKLSLMNECHPYVPPCKNRQPSSITPLMTTSLNNMNPPTLPTPASKVQGMLVAAKTHHVPPSDRCSNRSSYPDVLCLTIQCNNVPITSRPVMPALISAADPMLFIGPMLRCGLPMGGPPPPLHMLPIGPLFIGLPPPMAFIGPLFMAFIEGGPPIW</sequence>
<feature type="region of interest" description="Disordered" evidence="6">
    <location>
        <begin position="1"/>
        <end position="118"/>
    </location>
</feature>
<dbReference type="GO" id="GO:0005874">
    <property type="term" value="C:microtubule"/>
    <property type="evidence" value="ECO:0007669"/>
    <property type="project" value="UniProtKB-KW"/>
</dbReference>
<dbReference type="PANTHER" id="PTHR12241:SF161">
    <property type="entry name" value="TUBULIN POLYGLUTAMYLASE TTLL6"/>
    <property type="match status" value="1"/>
</dbReference>
<evidence type="ECO:0000256" key="4">
    <source>
        <dbReference type="ARBA" id="ARBA00022741"/>
    </source>
</evidence>
<keyword evidence="3" id="KW-0493">Microtubule</keyword>
<dbReference type="GO" id="GO:0005524">
    <property type="term" value="F:ATP binding"/>
    <property type="evidence" value="ECO:0007669"/>
    <property type="project" value="UniProtKB-KW"/>
</dbReference>
<dbReference type="Gene3D" id="3.30.470.20">
    <property type="entry name" value="ATP-grasp fold, B domain"/>
    <property type="match status" value="1"/>
</dbReference>
<evidence type="ECO:0000256" key="5">
    <source>
        <dbReference type="ARBA" id="ARBA00022840"/>
    </source>
</evidence>
<evidence type="ECO:0000256" key="3">
    <source>
        <dbReference type="ARBA" id="ARBA00022701"/>
    </source>
</evidence>
<gene>
    <name evidence="7" type="ORF">TMSB3V08_LOCUS780</name>
</gene>
<dbReference type="PROSITE" id="PS51221">
    <property type="entry name" value="TTL"/>
    <property type="match status" value="1"/>
</dbReference>
<dbReference type="EMBL" id="OB792713">
    <property type="protein sequence ID" value="CAD7423805.1"/>
    <property type="molecule type" value="Genomic_DNA"/>
</dbReference>
<dbReference type="SUPFAM" id="SSF56059">
    <property type="entry name" value="Glutathione synthetase ATP-binding domain-like"/>
    <property type="match status" value="1"/>
</dbReference>
<dbReference type="PANTHER" id="PTHR12241">
    <property type="entry name" value="TUBULIN POLYGLUTAMYLASE"/>
    <property type="match status" value="1"/>
</dbReference>
<comment type="similarity">
    <text evidence="1">Belongs to the tubulin--tyrosine ligase family.</text>
</comment>
<keyword evidence="2" id="KW-0436">Ligase</keyword>
<dbReference type="AlphaFoldDB" id="A0A7R9DY26"/>
<dbReference type="FunFam" id="3.30.470.20:FF:000009">
    <property type="entry name" value="tubulin polyglutamylase TTLL5 isoform X1"/>
    <property type="match status" value="1"/>
</dbReference>
<feature type="compositionally biased region" description="Basic and acidic residues" evidence="6">
    <location>
        <begin position="85"/>
        <end position="97"/>
    </location>
</feature>